<feature type="domain" description="FAS1" evidence="2">
    <location>
        <begin position="166"/>
        <end position="312"/>
    </location>
</feature>
<keyword evidence="4" id="KW-1185">Reference proteome</keyword>
<proteinExistence type="predicted"/>
<organism evidence="3 4">
    <name type="scientific">Aquimarina celericrescens</name>
    <dbReference type="NCBI Taxonomy" id="1964542"/>
    <lineage>
        <taxon>Bacteria</taxon>
        <taxon>Pseudomonadati</taxon>
        <taxon>Bacteroidota</taxon>
        <taxon>Flavobacteriia</taxon>
        <taxon>Flavobacteriales</taxon>
        <taxon>Flavobacteriaceae</taxon>
        <taxon>Aquimarina</taxon>
    </lineage>
</organism>
<dbReference type="PROSITE" id="PS50213">
    <property type="entry name" value="FAS1"/>
    <property type="match status" value="4"/>
</dbReference>
<gene>
    <name evidence="3" type="ORF">ACFSJT_13545</name>
</gene>
<keyword evidence="1" id="KW-0732">Signal</keyword>
<dbReference type="SUPFAM" id="SSF82153">
    <property type="entry name" value="FAS1 domain"/>
    <property type="match status" value="4"/>
</dbReference>
<dbReference type="PANTHER" id="PTHR10900">
    <property type="entry name" value="PERIOSTIN-RELATED"/>
    <property type="match status" value="1"/>
</dbReference>
<dbReference type="InterPro" id="IPR000782">
    <property type="entry name" value="FAS1_domain"/>
</dbReference>
<evidence type="ECO:0000313" key="3">
    <source>
        <dbReference type="EMBL" id="MFD2187821.1"/>
    </source>
</evidence>
<dbReference type="Gene3D" id="2.30.180.10">
    <property type="entry name" value="FAS1 domain"/>
    <property type="match status" value="4"/>
</dbReference>
<reference evidence="4" key="1">
    <citation type="journal article" date="2019" name="Int. J. Syst. Evol. Microbiol.">
        <title>The Global Catalogue of Microorganisms (GCM) 10K type strain sequencing project: providing services to taxonomists for standard genome sequencing and annotation.</title>
        <authorList>
            <consortium name="The Broad Institute Genomics Platform"/>
            <consortium name="The Broad Institute Genome Sequencing Center for Infectious Disease"/>
            <person name="Wu L."/>
            <person name="Ma J."/>
        </authorList>
    </citation>
    <scope>NUCLEOTIDE SEQUENCE [LARGE SCALE GENOMIC DNA]</scope>
    <source>
        <strain evidence="4">DT92</strain>
    </source>
</reference>
<sequence>MKFQHIFKTLLVGLFVISFTSCSDDDDTTFPPATSTIAEFVASNPDYSSLLAALQKAELVTTLSGTGNFTVFAPNNAAFDAFLTANGLTLESATKEQLEAILLNHVLGEEFSSTQLQTGYEDNLAGFSTYINKEDGVVINGNVTVTTADLDQSNGVIHAVNAVIALPTVTTFAVADPNFDTLQAALTDLTPDTDYAATLSGETSAPFTVFAPTNDAFADLLARFDIEIGDLTAAQLEIVLNYHVLAGASVLAEDLPGITDGEIINTLLQNEIIKLNLEGGAFLRDRSGVDSEIIVTDVKATNGVIHAIDKVLLPTAALDALGRSITAAAYNNGEDSNFSSLYAALRYTGLNDALDNAMMRTVFAPTNDAFATLLDGAALTDLPVETVTQILLNHVVSGKLLSTDLTTSYANTLATYGDTDNNLSIYININSGVVLNGGSANTGATVSAANIETRNGVIHEVDAVIGLPDVTTFVVADPNFSSLAGALTDANLVTVLQAANGSGTPEAPFTIFAPTNDAFGAITVPTDPNELAAVLTYHVISEANVQSSGLVDVEGEVATVNGQNVTISASPATVLGAGNGGTASNITADLDIQASNGVIHTIDRVLLPMTTM</sequence>
<dbReference type="RefSeq" id="WP_378320822.1">
    <property type="nucleotide sequence ID" value="NZ_JBHUHY010000015.1"/>
</dbReference>
<dbReference type="PANTHER" id="PTHR10900:SF77">
    <property type="entry name" value="FI19380P1"/>
    <property type="match status" value="1"/>
</dbReference>
<dbReference type="InterPro" id="IPR036378">
    <property type="entry name" value="FAS1_dom_sf"/>
</dbReference>
<dbReference type="Proteomes" id="UP001597344">
    <property type="component" value="Unassembled WGS sequence"/>
</dbReference>
<accession>A0ABW5B148</accession>
<name>A0ABW5B148_9FLAO</name>
<feature type="domain" description="FAS1" evidence="2">
    <location>
        <begin position="34"/>
        <end position="164"/>
    </location>
</feature>
<protein>
    <submittedName>
        <fullName evidence="3">Fasciclin domain-containing protein</fullName>
    </submittedName>
</protein>
<dbReference type="SMART" id="SM00554">
    <property type="entry name" value="FAS1"/>
    <property type="match status" value="4"/>
</dbReference>
<dbReference type="Pfam" id="PF02469">
    <property type="entry name" value="Fasciclin"/>
    <property type="match status" value="4"/>
</dbReference>
<feature type="domain" description="FAS1" evidence="2">
    <location>
        <begin position="467"/>
        <end position="606"/>
    </location>
</feature>
<comment type="caution">
    <text evidence="3">The sequence shown here is derived from an EMBL/GenBank/DDBJ whole genome shotgun (WGS) entry which is preliminary data.</text>
</comment>
<evidence type="ECO:0000259" key="2">
    <source>
        <dbReference type="PROSITE" id="PS50213"/>
    </source>
</evidence>
<feature type="domain" description="FAS1" evidence="2">
    <location>
        <begin position="325"/>
        <end position="465"/>
    </location>
</feature>
<feature type="chain" id="PRO_5047462930" evidence="1">
    <location>
        <begin position="24"/>
        <end position="612"/>
    </location>
</feature>
<dbReference type="PROSITE" id="PS51257">
    <property type="entry name" value="PROKAR_LIPOPROTEIN"/>
    <property type="match status" value="1"/>
</dbReference>
<dbReference type="InterPro" id="IPR050904">
    <property type="entry name" value="Adhesion/Biosynth-related"/>
</dbReference>
<dbReference type="EMBL" id="JBHUHY010000015">
    <property type="protein sequence ID" value="MFD2187821.1"/>
    <property type="molecule type" value="Genomic_DNA"/>
</dbReference>
<evidence type="ECO:0000256" key="1">
    <source>
        <dbReference type="SAM" id="SignalP"/>
    </source>
</evidence>
<feature type="signal peptide" evidence="1">
    <location>
        <begin position="1"/>
        <end position="23"/>
    </location>
</feature>
<evidence type="ECO:0000313" key="4">
    <source>
        <dbReference type="Proteomes" id="UP001597344"/>
    </source>
</evidence>